<dbReference type="Proteomes" id="UP001287286">
    <property type="component" value="Unassembled WGS sequence"/>
</dbReference>
<evidence type="ECO:0000313" key="2">
    <source>
        <dbReference type="EMBL" id="KAK4091452.1"/>
    </source>
</evidence>
<feature type="compositionally biased region" description="Polar residues" evidence="1">
    <location>
        <begin position="271"/>
        <end position="283"/>
    </location>
</feature>
<evidence type="ECO:0008006" key="4">
    <source>
        <dbReference type="Google" id="ProtNLM"/>
    </source>
</evidence>
<feature type="compositionally biased region" description="Low complexity" evidence="1">
    <location>
        <begin position="213"/>
        <end position="236"/>
    </location>
</feature>
<feature type="compositionally biased region" description="Basic residues" evidence="1">
    <location>
        <begin position="180"/>
        <end position="192"/>
    </location>
</feature>
<accession>A0ABR0C5F8</accession>
<dbReference type="PANTHER" id="PTHR12360:SF12">
    <property type="entry name" value="TRANSCRIPTIONAL REPRESSOR NF-X1"/>
    <property type="match status" value="1"/>
</dbReference>
<feature type="compositionally biased region" description="Polar residues" evidence="1">
    <location>
        <begin position="147"/>
        <end position="160"/>
    </location>
</feature>
<reference evidence="2 3" key="1">
    <citation type="journal article" date="2024" name="Microbiol. Resour. Announc.">
        <title>Genome annotations for the ascomycete fungi Trichoderma harzianum, Trichoderma aggressivum, and Purpureocillium lilacinum.</title>
        <authorList>
            <person name="Beijen E.P.W."/>
            <person name="Ohm R.A."/>
        </authorList>
    </citation>
    <scope>NUCLEOTIDE SEQUENCE [LARGE SCALE GENOMIC DNA]</scope>
    <source>
        <strain evidence="2 3">CBS 150709</strain>
    </source>
</reference>
<dbReference type="PANTHER" id="PTHR12360">
    <property type="entry name" value="NUCLEAR TRANSCRIPTION FACTOR, X-BOX BINDING 1 NFX1"/>
    <property type="match status" value="1"/>
</dbReference>
<comment type="caution">
    <text evidence="2">The sequence shown here is derived from an EMBL/GenBank/DDBJ whole genome shotgun (WGS) entry which is preliminary data.</text>
</comment>
<dbReference type="EMBL" id="JAWRVI010000012">
    <property type="protein sequence ID" value="KAK4091452.1"/>
    <property type="molecule type" value="Genomic_DNA"/>
</dbReference>
<gene>
    <name evidence="2" type="ORF">Purlil1_4466</name>
</gene>
<feature type="region of interest" description="Disordered" evidence="1">
    <location>
        <begin position="147"/>
        <end position="321"/>
    </location>
</feature>
<sequence>MNDDSVGLGSAAAGLCREAVVANSKVRFRPKRRKGKVRVFAATTDHWSIDALAACPLAVTHSDGLVQAFVSVEQGVLLLCHTGDPRQGGTPQTGARLEVSPAVAFRTSSFSRRGLIISSPRTFARLTDPGHRNPLRQAPRNQHIVSVAGPTTSPQASASQVMPDADTPQVRTQSQDPSRRGHHGRRRARGGRARGPVDGSHRGGSNAPGDDVASQASSPTPSAPRTSNEPSRASGEQRARRGRGQRGGGRGASGRGAAQPPAHRAFGGHLTTGTDDATPSARTLSGDAPEFVPGQPLATRTKRPKAPVSQEPHVKQPKSTAADLGTRIHDDISNWNYECAICTDDVLRTSHVWSCTVCWTVVHLKCAKRCESFCGDAPDAIPNSSTTPALTIVGAARKSIHHQPAQLCPLIHVDKPARNPGQPVLIPALSNATPDPVPPVVWWDQTSRVSAARTLPRSYVGRRIMKMVGAVRRHAKTCSRAASISAHGPVTPACAASVTSKSRRDATAAV</sequence>
<evidence type="ECO:0000256" key="1">
    <source>
        <dbReference type="SAM" id="MobiDB-lite"/>
    </source>
</evidence>
<organism evidence="2 3">
    <name type="scientific">Purpureocillium lilacinum</name>
    <name type="common">Paecilomyces lilacinus</name>
    <dbReference type="NCBI Taxonomy" id="33203"/>
    <lineage>
        <taxon>Eukaryota</taxon>
        <taxon>Fungi</taxon>
        <taxon>Dikarya</taxon>
        <taxon>Ascomycota</taxon>
        <taxon>Pezizomycotina</taxon>
        <taxon>Sordariomycetes</taxon>
        <taxon>Hypocreomycetidae</taxon>
        <taxon>Hypocreales</taxon>
        <taxon>Ophiocordycipitaceae</taxon>
        <taxon>Purpureocillium</taxon>
    </lineage>
</organism>
<feature type="compositionally biased region" description="Gly residues" evidence="1">
    <location>
        <begin position="245"/>
        <end position="254"/>
    </location>
</feature>
<proteinExistence type="predicted"/>
<dbReference type="InterPro" id="IPR034078">
    <property type="entry name" value="NFX1_fam"/>
</dbReference>
<evidence type="ECO:0000313" key="3">
    <source>
        <dbReference type="Proteomes" id="UP001287286"/>
    </source>
</evidence>
<keyword evidence="3" id="KW-1185">Reference proteome</keyword>
<name>A0ABR0C5F8_PURLI</name>
<protein>
    <recommendedName>
        <fullName evidence="4">Phorbol-ester/DAG-type domain-containing protein</fullName>
    </recommendedName>
</protein>